<dbReference type="Proteomes" id="UP001524642">
    <property type="component" value="Unassembled WGS sequence"/>
</dbReference>
<protein>
    <submittedName>
        <fullName evidence="2">DUF485 domain-containing protein</fullName>
    </submittedName>
</protein>
<keyword evidence="3" id="KW-1185">Reference proteome</keyword>
<reference evidence="2 3" key="1">
    <citation type="submission" date="2022-06" db="EMBL/GenBank/DDBJ databases">
        <title>Roseomonas CN29.</title>
        <authorList>
            <person name="Cheng Y."/>
            <person name="He X."/>
        </authorList>
    </citation>
    <scope>NUCLEOTIDE SEQUENCE [LARGE SCALE GENOMIC DNA]</scope>
    <source>
        <strain evidence="2 3">CN29</strain>
    </source>
</reference>
<dbReference type="InterPro" id="IPR007436">
    <property type="entry name" value="DUF485"/>
</dbReference>
<proteinExistence type="predicted"/>
<keyword evidence="1" id="KW-0472">Membrane</keyword>
<dbReference type="RefSeq" id="WP_257718690.1">
    <property type="nucleotide sequence ID" value="NZ_JANJOU010000028.1"/>
</dbReference>
<name>A0ABT1XCA2_9PROT</name>
<gene>
    <name evidence="2" type="ORF">NRP21_23575</name>
</gene>
<evidence type="ECO:0000313" key="3">
    <source>
        <dbReference type="Proteomes" id="UP001524642"/>
    </source>
</evidence>
<dbReference type="InterPro" id="IPR052959">
    <property type="entry name" value="Inner_membrane_assoc"/>
</dbReference>
<organism evidence="2 3">
    <name type="scientific">Roseomonas populi</name>
    <dbReference type="NCBI Taxonomy" id="3121582"/>
    <lineage>
        <taxon>Bacteria</taxon>
        <taxon>Pseudomonadati</taxon>
        <taxon>Pseudomonadota</taxon>
        <taxon>Alphaproteobacteria</taxon>
        <taxon>Acetobacterales</taxon>
        <taxon>Roseomonadaceae</taxon>
        <taxon>Roseomonas</taxon>
    </lineage>
</organism>
<dbReference type="PANTHER" id="PTHR38598:SF1">
    <property type="entry name" value="INNER MEMBRANE PROTEIN YJCH"/>
    <property type="match status" value="1"/>
</dbReference>
<accession>A0ABT1XCA2</accession>
<evidence type="ECO:0000313" key="2">
    <source>
        <dbReference type="EMBL" id="MCR0985038.1"/>
    </source>
</evidence>
<comment type="caution">
    <text evidence="2">The sequence shown here is derived from an EMBL/GenBank/DDBJ whole genome shotgun (WGS) entry which is preliminary data.</text>
</comment>
<feature type="transmembrane region" description="Helical" evidence="1">
    <location>
        <begin position="60"/>
        <end position="83"/>
    </location>
</feature>
<feature type="transmembrane region" description="Helical" evidence="1">
    <location>
        <begin position="21"/>
        <end position="48"/>
    </location>
</feature>
<dbReference type="Pfam" id="PF04341">
    <property type="entry name" value="DUF485"/>
    <property type="match status" value="1"/>
</dbReference>
<dbReference type="EMBL" id="JANJOU010000028">
    <property type="protein sequence ID" value="MCR0985038.1"/>
    <property type="molecule type" value="Genomic_DNA"/>
</dbReference>
<dbReference type="PANTHER" id="PTHR38598">
    <property type="entry name" value="INNER MEMBRANE PROTEIN YJCH"/>
    <property type="match status" value="1"/>
</dbReference>
<sequence length="100" mass="10643">MSELERLRAHPAFRQLARQRAMLGWGLAGTMTATYFAFILCVAFRPGLLGAPIAAGWTTSYGVVAGVGVIALGFVLTAAYVLLANARFDALGRLLREEGA</sequence>
<keyword evidence="1" id="KW-0812">Transmembrane</keyword>
<keyword evidence="1" id="KW-1133">Transmembrane helix</keyword>
<evidence type="ECO:0000256" key="1">
    <source>
        <dbReference type="SAM" id="Phobius"/>
    </source>
</evidence>